<accession>A0AAW0CWK5</accession>
<evidence type="ECO:0000313" key="2">
    <source>
        <dbReference type="EMBL" id="KAK7043338.1"/>
    </source>
</evidence>
<organism evidence="2 3">
    <name type="scientific">Favolaschia claudopus</name>
    <dbReference type="NCBI Taxonomy" id="2862362"/>
    <lineage>
        <taxon>Eukaryota</taxon>
        <taxon>Fungi</taxon>
        <taxon>Dikarya</taxon>
        <taxon>Basidiomycota</taxon>
        <taxon>Agaricomycotina</taxon>
        <taxon>Agaricomycetes</taxon>
        <taxon>Agaricomycetidae</taxon>
        <taxon>Agaricales</taxon>
        <taxon>Marasmiineae</taxon>
        <taxon>Mycenaceae</taxon>
        <taxon>Favolaschia</taxon>
    </lineage>
</organism>
<proteinExistence type="predicted"/>
<feature type="chain" id="PRO_5043922996" evidence="1">
    <location>
        <begin position="23"/>
        <end position="393"/>
    </location>
</feature>
<name>A0AAW0CWK5_9AGAR</name>
<gene>
    <name evidence="2" type="ORF">R3P38DRAFT_3440019</name>
</gene>
<sequence length="393" mass="41588">MRLSLTGILCAAVTFNTGAALALVPQIWADRSPAVASTNAQRFALGLPPLPPRRLTASPRLVAPRAGSSPLPPVTITCLIALRRQSDNALFGYLNKAQAARYPLSLRSRDLPVGAAVGTFQIPGGAPSASGLLVNLENPGLIIGGTTPGHVTPDYMAPTSNYFANLAAIDPTLVLPPGYAYQQSILWSFDLASRALTPSWLNPDGTVVPLYIDVPNGAFIRFTAKTTPISGTDTRVGNIDSIYDYRYTCLIAVRQINNNVFLGYLTPATSGQAVKLQTSVVNAVVGTFKMPIGVTSQSGMLVYDSSNGLVLAGLSAFNVNKPMSGASTNYVTVSSVDPPSDTPPTFEKGYFQSAIWSYNVVTRILSPQWVNPDGAVFNVNIDLLPAPDGEISD</sequence>
<protein>
    <submittedName>
        <fullName evidence="2">Uncharacterized protein</fullName>
    </submittedName>
</protein>
<comment type="caution">
    <text evidence="2">The sequence shown here is derived from an EMBL/GenBank/DDBJ whole genome shotgun (WGS) entry which is preliminary data.</text>
</comment>
<dbReference type="AlphaFoldDB" id="A0AAW0CWK5"/>
<keyword evidence="1" id="KW-0732">Signal</keyword>
<reference evidence="2 3" key="1">
    <citation type="journal article" date="2024" name="J Genomics">
        <title>Draft genome sequencing and assembly of Favolaschia claudopus CIRM-BRFM 2984 isolated from oak limbs.</title>
        <authorList>
            <person name="Navarro D."/>
            <person name="Drula E."/>
            <person name="Chaduli D."/>
            <person name="Cazenave R."/>
            <person name="Ahrendt S."/>
            <person name="Wang J."/>
            <person name="Lipzen A."/>
            <person name="Daum C."/>
            <person name="Barry K."/>
            <person name="Grigoriev I.V."/>
            <person name="Favel A."/>
            <person name="Rosso M.N."/>
            <person name="Martin F."/>
        </authorList>
    </citation>
    <scope>NUCLEOTIDE SEQUENCE [LARGE SCALE GENOMIC DNA]</scope>
    <source>
        <strain evidence="2 3">CIRM-BRFM 2984</strain>
    </source>
</reference>
<dbReference type="Proteomes" id="UP001362999">
    <property type="component" value="Unassembled WGS sequence"/>
</dbReference>
<evidence type="ECO:0000313" key="3">
    <source>
        <dbReference type="Proteomes" id="UP001362999"/>
    </source>
</evidence>
<evidence type="ECO:0000256" key="1">
    <source>
        <dbReference type="SAM" id="SignalP"/>
    </source>
</evidence>
<feature type="signal peptide" evidence="1">
    <location>
        <begin position="1"/>
        <end position="22"/>
    </location>
</feature>
<keyword evidence="3" id="KW-1185">Reference proteome</keyword>
<dbReference type="EMBL" id="JAWWNJ010000012">
    <property type="protein sequence ID" value="KAK7043338.1"/>
    <property type="molecule type" value="Genomic_DNA"/>
</dbReference>